<proteinExistence type="predicted"/>
<dbReference type="Proteomes" id="UP000069771">
    <property type="component" value="Chromosome"/>
</dbReference>
<evidence type="ECO:0000313" key="3">
    <source>
        <dbReference type="Proteomes" id="UP000069771"/>
    </source>
</evidence>
<feature type="region of interest" description="Disordered" evidence="1">
    <location>
        <begin position="1"/>
        <end position="40"/>
    </location>
</feature>
<dbReference type="AlphaFoldDB" id="A0A140DYJ2"/>
<gene>
    <name evidence="2" type="ORF">AALO17_25850</name>
</gene>
<reference evidence="2 3" key="1">
    <citation type="journal article" date="2016" name="Gut Pathog.">
        <title>Whole genome sequencing of "Faecalibaculum rodentium" ALO17, isolated from C57BL/6J laboratory mouse feces.</title>
        <authorList>
            <person name="Lim S."/>
            <person name="Chang D.H."/>
            <person name="Ahn S."/>
            <person name="Kim B.C."/>
        </authorList>
    </citation>
    <scope>NUCLEOTIDE SEQUENCE [LARGE SCALE GENOMIC DNA]</scope>
    <source>
        <strain evidence="2 3">Alo17</strain>
    </source>
</reference>
<dbReference type="EMBL" id="CP011391">
    <property type="protein sequence ID" value="AMK55719.1"/>
    <property type="molecule type" value="Genomic_DNA"/>
</dbReference>
<sequence>MPPSIGMELTGNASCRHRHETGERTPRRPLPSSAGNRSAV</sequence>
<keyword evidence="3" id="KW-1185">Reference proteome</keyword>
<accession>A0A140DYJ2</accession>
<organism evidence="2 3">
    <name type="scientific">Faecalibaculum rodentium</name>
    <dbReference type="NCBI Taxonomy" id="1702221"/>
    <lineage>
        <taxon>Bacteria</taxon>
        <taxon>Bacillati</taxon>
        <taxon>Bacillota</taxon>
        <taxon>Erysipelotrichia</taxon>
        <taxon>Erysipelotrichales</taxon>
        <taxon>Erysipelotrichaceae</taxon>
        <taxon>Faecalibaculum</taxon>
    </lineage>
</organism>
<evidence type="ECO:0000313" key="2">
    <source>
        <dbReference type="EMBL" id="AMK55719.1"/>
    </source>
</evidence>
<evidence type="ECO:0000256" key="1">
    <source>
        <dbReference type="SAM" id="MobiDB-lite"/>
    </source>
</evidence>
<protein>
    <submittedName>
        <fullName evidence="2">Uncharacterized protein</fullName>
    </submittedName>
</protein>
<name>A0A140DYJ2_9FIRM</name>
<dbReference type="KEGG" id="fro:AALO17_25850"/>
<dbReference type="STRING" id="1702221.AALO17_25850"/>